<evidence type="ECO:0000313" key="4">
    <source>
        <dbReference type="EMBL" id="SCC81717.1"/>
    </source>
</evidence>
<dbReference type="PANTHER" id="PTHR12901:SF10">
    <property type="entry name" value="COENZYME Q-BINDING PROTEIN COQ10, MITOCHONDRIAL"/>
    <property type="match status" value="1"/>
</dbReference>
<dbReference type="EMBL" id="FMBM01000002">
    <property type="protein sequence ID" value="SCC81717.1"/>
    <property type="molecule type" value="Genomic_DNA"/>
</dbReference>
<sequence length="149" mass="17412">MPAFHTVKNVPHTPVQMFELVADVEKYPEFVPLCESLRVRRRTQSGDGIEILVADMSVGYKSIRETFTTRVTLDRPRLRIDVEYIDGPFRFLENRWKFLNQGDNGCEVDFHIAYEFRNFALGMLMGAMFDRAFRKFTSAFEARARQVYG</sequence>
<name>A0A0P7XUK9_9HYPH</name>
<dbReference type="Pfam" id="PF03364">
    <property type="entry name" value="Polyketide_cyc"/>
    <property type="match status" value="1"/>
</dbReference>
<dbReference type="SUPFAM" id="SSF55961">
    <property type="entry name" value="Bet v1-like"/>
    <property type="match status" value="1"/>
</dbReference>
<dbReference type="AlphaFoldDB" id="A0A0P7XUK9"/>
<dbReference type="STRING" id="1653334.GA0071312_2678"/>
<dbReference type="PATRIC" id="fig|1653334.4.peg.2541"/>
<protein>
    <submittedName>
        <fullName evidence="4">Coenzyme Q-binding protein COQ10</fullName>
    </submittedName>
    <submittedName>
        <fullName evidence="3">Oligoketide cyclase/lipid transport protein</fullName>
    </submittedName>
</protein>
<comment type="similarity">
    <text evidence="1">Belongs to the ribosome association toxin RatA family.</text>
</comment>
<keyword evidence="6" id="KW-1185">Reference proteome</keyword>
<dbReference type="OrthoDB" id="9804759at2"/>
<dbReference type="InterPro" id="IPR005031">
    <property type="entry name" value="COQ10_START"/>
</dbReference>
<dbReference type="CDD" id="cd07813">
    <property type="entry name" value="COQ10p_like"/>
    <property type="match status" value="1"/>
</dbReference>
<organism evidence="3 5">
    <name type="scientific">Saliniramus fredricksonii</name>
    <dbReference type="NCBI Taxonomy" id="1653334"/>
    <lineage>
        <taxon>Bacteria</taxon>
        <taxon>Pseudomonadati</taxon>
        <taxon>Pseudomonadota</taxon>
        <taxon>Alphaproteobacteria</taxon>
        <taxon>Hyphomicrobiales</taxon>
        <taxon>Salinarimonadaceae</taxon>
        <taxon>Saliniramus</taxon>
    </lineage>
</organism>
<comment type="caution">
    <text evidence="3">The sequence shown here is derived from an EMBL/GenBank/DDBJ whole genome shotgun (WGS) entry which is preliminary data.</text>
</comment>
<dbReference type="Gene3D" id="3.30.530.20">
    <property type="match status" value="1"/>
</dbReference>
<dbReference type="InterPro" id="IPR044996">
    <property type="entry name" value="COQ10-like"/>
</dbReference>
<dbReference type="RefSeq" id="WP_074445360.1">
    <property type="nucleotide sequence ID" value="NZ_FMBM01000002.1"/>
</dbReference>
<dbReference type="InterPro" id="IPR023393">
    <property type="entry name" value="START-like_dom_sf"/>
</dbReference>
<reference evidence="3 5" key="1">
    <citation type="submission" date="2015-09" db="EMBL/GenBank/DDBJ databases">
        <title>Identification and resolution of microdiversity through metagenomic sequencing of parallel consortia.</title>
        <authorList>
            <person name="Nelson W.C."/>
            <person name="Romine M.F."/>
            <person name="Lindemann S.R."/>
        </authorList>
    </citation>
    <scope>NUCLEOTIDE SEQUENCE [LARGE SCALE GENOMIC DNA]</scope>
    <source>
        <strain evidence="3">HL-109</strain>
    </source>
</reference>
<gene>
    <name evidence="4" type="ORF">GA0071312_2678</name>
    <name evidence="3" type="ORF">HLUCCO17_07330</name>
</gene>
<dbReference type="GO" id="GO:0048039">
    <property type="term" value="F:ubiquinone binding"/>
    <property type="evidence" value="ECO:0007669"/>
    <property type="project" value="InterPro"/>
</dbReference>
<dbReference type="Proteomes" id="UP000050497">
    <property type="component" value="Unassembled WGS sequence"/>
</dbReference>
<dbReference type="Proteomes" id="UP000182800">
    <property type="component" value="Unassembled WGS sequence"/>
</dbReference>
<reference evidence="4 6" key="2">
    <citation type="submission" date="2016-08" db="EMBL/GenBank/DDBJ databases">
        <authorList>
            <person name="Varghese N."/>
            <person name="Submissions Spin"/>
        </authorList>
    </citation>
    <scope>NUCLEOTIDE SEQUENCE [LARGE SCALE GENOMIC DNA]</scope>
    <source>
        <strain evidence="4 6">HL-109</strain>
    </source>
</reference>
<dbReference type="GO" id="GO:0045333">
    <property type="term" value="P:cellular respiration"/>
    <property type="evidence" value="ECO:0007669"/>
    <property type="project" value="InterPro"/>
</dbReference>
<evidence type="ECO:0000259" key="2">
    <source>
        <dbReference type="Pfam" id="PF03364"/>
    </source>
</evidence>
<dbReference type="PANTHER" id="PTHR12901">
    <property type="entry name" value="SPERM PROTEIN HOMOLOG"/>
    <property type="match status" value="1"/>
</dbReference>
<accession>A0A0P7XUK9</accession>
<proteinExistence type="inferred from homology"/>
<dbReference type="EMBL" id="LJSX01000009">
    <property type="protein sequence ID" value="KPQ11187.1"/>
    <property type="molecule type" value="Genomic_DNA"/>
</dbReference>
<evidence type="ECO:0000256" key="1">
    <source>
        <dbReference type="ARBA" id="ARBA00008918"/>
    </source>
</evidence>
<feature type="domain" description="Coenzyme Q-binding protein COQ10 START" evidence="2">
    <location>
        <begin position="10"/>
        <end position="141"/>
    </location>
</feature>
<evidence type="ECO:0000313" key="6">
    <source>
        <dbReference type="Proteomes" id="UP000182800"/>
    </source>
</evidence>
<evidence type="ECO:0000313" key="3">
    <source>
        <dbReference type="EMBL" id="KPQ11187.1"/>
    </source>
</evidence>
<evidence type="ECO:0000313" key="5">
    <source>
        <dbReference type="Proteomes" id="UP000050497"/>
    </source>
</evidence>